<dbReference type="InterPro" id="IPR001356">
    <property type="entry name" value="HD"/>
</dbReference>
<dbReference type="InterPro" id="IPR013847">
    <property type="entry name" value="POU"/>
</dbReference>
<dbReference type="GO" id="GO:0000978">
    <property type="term" value="F:RNA polymerase II cis-regulatory region sequence-specific DNA binding"/>
    <property type="evidence" value="ECO:0007669"/>
    <property type="project" value="TreeGrafter"/>
</dbReference>
<keyword evidence="3 5" id="KW-0371">Homeobox</keyword>
<feature type="compositionally biased region" description="Acidic residues" evidence="9">
    <location>
        <begin position="77"/>
        <end position="86"/>
    </location>
</feature>
<dbReference type="SMART" id="SM00389">
    <property type="entry name" value="HOX"/>
    <property type="match status" value="1"/>
</dbReference>
<dbReference type="SUPFAM" id="SSF46689">
    <property type="entry name" value="Homeodomain-like"/>
    <property type="match status" value="1"/>
</dbReference>
<proteinExistence type="inferred from homology"/>
<protein>
    <recommendedName>
        <fullName evidence="7">POU domain protein</fullName>
    </recommendedName>
</protein>
<dbReference type="CDD" id="cd00086">
    <property type="entry name" value="homeodomain"/>
    <property type="match status" value="1"/>
</dbReference>
<evidence type="ECO:0000313" key="13">
    <source>
        <dbReference type="Proteomes" id="UP000614601"/>
    </source>
</evidence>
<dbReference type="PROSITE" id="PS51179">
    <property type="entry name" value="POU_3"/>
    <property type="match status" value="1"/>
</dbReference>
<reference evidence="12" key="1">
    <citation type="submission" date="2020-09" db="EMBL/GenBank/DDBJ databases">
        <authorList>
            <person name="Kikuchi T."/>
        </authorList>
    </citation>
    <scope>NUCLEOTIDE SEQUENCE</scope>
    <source>
        <strain evidence="12">SH1</strain>
    </source>
</reference>
<dbReference type="InterPro" id="IPR009057">
    <property type="entry name" value="Homeodomain-like_sf"/>
</dbReference>
<dbReference type="InterPro" id="IPR050255">
    <property type="entry name" value="POU_domain_TF"/>
</dbReference>
<organism evidence="12 13">
    <name type="scientific">Bursaphelenchus okinawaensis</name>
    <dbReference type="NCBI Taxonomy" id="465554"/>
    <lineage>
        <taxon>Eukaryota</taxon>
        <taxon>Metazoa</taxon>
        <taxon>Ecdysozoa</taxon>
        <taxon>Nematoda</taxon>
        <taxon>Chromadorea</taxon>
        <taxon>Rhabditida</taxon>
        <taxon>Tylenchina</taxon>
        <taxon>Tylenchomorpha</taxon>
        <taxon>Aphelenchoidea</taxon>
        <taxon>Aphelenchoididae</taxon>
        <taxon>Bursaphelenchus</taxon>
    </lineage>
</organism>
<dbReference type="EMBL" id="CAJFCW020000006">
    <property type="protein sequence ID" value="CAG9125162.1"/>
    <property type="molecule type" value="Genomic_DNA"/>
</dbReference>
<feature type="DNA-binding region" description="Homeobox" evidence="5">
    <location>
        <begin position="936"/>
        <end position="995"/>
    </location>
</feature>
<evidence type="ECO:0000256" key="4">
    <source>
        <dbReference type="ARBA" id="ARBA00023242"/>
    </source>
</evidence>
<evidence type="ECO:0000256" key="3">
    <source>
        <dbReference type="ARBA" id="ARBA00023155"/>
    </source>
</evidence>
<evidence type="ECO:0000256" key="1">
    <source>
        <dbReference type="ARBA" id="ARBA00004123"/>
    </source>
</evidence>
<keyword evidence="13" id="KW-1185">Reference proteome</keyword>
<feature type="domain" description="Homeobox" evidence="10">
    <location>
        <begin position="934"/>
        <end position="994"/>
    </location>
</feature>
<evidence type="ECO:0000256" key="5">
    <source>
        <dbReference type="PROSITE-ProRule" id="PRU00108"/>
    </source>
</evidence>
<feature type="compositionally biased region" description="Polar residues" evidence="9">
    <location>
        <begin position="89"/>
        <end position="99"/>
    </location>
</feature>
<feature type="compositionally biased region" description="Low complexity" evidence="9">
    <location>
        <begin position="66"/>
        <end position="76"/>
    </location>
</feature>
<dbReference type="FunFam" id="1.10.260.40:FF:000001">
    <property type="entry name" value="POU domain protein"/>
    <property type="match status" value="1"/>
</dbReference>
<dbReference type="InterPro" id="IPR010982">
    <property type="entry name" value="Lambda_DNA-bd_dom_sf"/>
</dbReference>
<dbReference type="PRINTS" id="PR00028">
    <property type="entry name" value="POUDOMAIN"/>
</dbReference>
<dbReference type="Pfam" id="PF00157">
    <property type="entry name" value="Pou"/>
    <property type="match status" value="1"/>
</dbReference>
<dbReference type="Proteomes" id="UP000614601">
    <property type="component" value="Unassembled WGS sequence"/>
</dbReference>
<evidence type="ECO:0000256" key="7">
    <source>
        <dbReference type="RuleBase" id="RU361194"/>
    </source>
</evidence>
<dbReference type="SUPFAM" id="SSF47413">
    <property type="entry name" value="lambda repressor-like DNA-binding domains"/>
    <property type="match status" value="1"/>
</dbReference>
<evidence type="ECO:0000256" key="6">
    <source>
        <dbReference type="RuleBase" id="RU000682"/>
    </source>
</evidence>
<keyword evidence="8" id="KW-0175">Coiled coil</keyword>
<keyword evidence="4 5" id="KW-0539">Nucleus</keyword>
<dbReference type="PANTHER" id="PTHR11636:SF137">
    <property type="entry name" value="HOMEOBOX PROTEIN CEH-18"/>
    <property type="match status" value="1"/>
</dbReference>
<evidence type="ECO:0000256" key="9">
    <source>
        <dbReference type="SAM" id="MobiDB-lite"/>
    </source>
</evidence>
<feature type="region of interest" description="Disordered" evidence="9">
    <location>
        <begin position="62"/>
        <end position="127"/>
    </location>
</feature>
<dbReference type="PANTHER" id="PTHR11636">
    <property type="entry name" value="POU DOMAIN"/>
    <property type="match status" value="1"/>
</dbReference>
<dbReference type="SMART" id="SM00352">
    <property type="entry name" value="POU"/>
    <property type="match status" value="1"/>
</dbReference>
<name>A0A811LPS3_9BILA</name>
<sequence>MTAVLARDSRHNQSFESDESDRQSVDDPMASDLHPDEEGDHILRDDIVENGAKRRSVADHVLVNGERVVVVDPNVSDVEEEMDEDSDRPASSTKRSVSPQLLAKRRKVEQPVKRPAATEAQFSPVKKMGRNASMASLNDSGVVSGDDSGSANVSVPANLLKLLLAAAAGDDSVAFTDVLKQCPELIESFNEYLPSCSKQTPKVKEENEDTTTTIDPNTLAKLSALSSAEQITTALALWPNATIGDLANRAFALGQEPSTATKKASMKLSKAEDQDFDDQGTTNWLELFKNEKPQQITITRTPARAVSARAREPSGHHMKSSESVLSQLRAQKAEVNPELAELEQFAQHFKRQRIKHGFTQGDVGIALGRRYGTDFSQTTISRFEALNLSFKNMCKLRPLMEEWMNEAEAAIERGASVTEIMEAESLASPSAETIDDDAAKLKALLEQSVDSSQVRVFNNVKSRESDRVYNDKSDRIYVEHPNNFYVNYGVVPFIVKPLSEKSANINRSQTTNIEKGKLGKDSEGRVHNSMYMYKVTPFEFARDSSTAYKNRVPTLSSSSPRRTQPVPYRDRNNLKMADMTCFPVHKPTYPESSTLERAKSTSSLRLIAHDHSNDNIHYEHIKRLLRRAEARLNDMNLEKKQRKKVEKFLKSVNELPYIDCDALPVVKEVLYELNAKLVGEPAVYSPIMRDYKKDNVIDRLLTWLRNHLFFKEKGTKFDGVRRKDSDIAENKWKKNSKHSDDSVEVAKRAQQLLTQMVPPKRVEDIENKLPEYHKNYSEDELVDEEDYDLVEEDEDGALQTLDNDVFKNHFNSTHWNGQERPVQVDLGYDDSFKTFWNNDWWNNNQYNYGMPWQDQSNFFCSVALQTQQDDYDAFDNDWNQSEWNSIERTQALGWAEDVAEDVHDLFFVDFSPDRCSPILQGAVQTAFGNMLPALKKRRKRTNLDTRQKDALDNYFLENPRPDHGKMAEIGCELDLDPDVVRVWFCNRRQKLRKVV</sequence>
<dbReference type="OrthoDB" id="6358449at2759"/>
<feature type="domain" description="POU-specific" evidence="11">
    <location>
        <begin position="334"/>
        <end position="408"/>
    </location>
</feature>
<dbReference type="Gene3D" id="1.10.10.60">
    <property type="entry name" value="Homeodomain-like"/>
    <property type="match status" value="1"/>
</dbReference>
<evidence type="ECO:0000256" key="8">
    <source>
        <dbReference type="SAM" id="Coils"/>
    </source>
</evidence>
<dbReference type="Proteomes" id="UP000783686">
    <property type="component" value="Unassembled WGS sequence"/>
</dbReference>
<dbReference type="AlphaFoldDB" id="A0A811LPS3"/>
<evidence type="ECO:0000256" key="2">
    <source>
        <dbReference type="ARBA" id="ARBA00023125"/>
    </source>
</evidence>
<comment type="subcellular location">
    <subcellularLocation>
        <location evidence="1 5 6">Nucleus</location>
    </subcellularLocation>
</comment>
<dbReference type="PROSITE" id="PS00465">
    <property type="entry name" value="POU_2"/>
    <property type="match status" value="1"/>
</dbReference>
<comment type="similarity">
    <text evidence="7">Belongs to the POU transcription factor family.</text>
</comment>
<dbReference type="Pfam" id="PF00046">
    <property type="entry name" value="Homeodomain"/>
    <property type="match status" value="1"/>
</dbReference>
<dbReference type="Gene3D" id="1.10.260.40">
    <property type="entry name" value="lambda repressor-like DNA-binding domains"/>
    <property type="match status" value="1"/>
</dbReference>
<keyword evidence="7" id="KW-0804">Transcription</keyword>
<dbReference type="PROSITE" id="PS50071">
    <property type="entry name" value="HOMEOBOX_2"/>
    <property type="match status" value="1"/>
</dbReference>
<evidence type="ECO:0000259" key="11">
    <source>
        <dbReference type="PROSITE" id="PS51179"/>
    </source>
</evidence>
<keyword evidence="2 5" id="KW-0238">DNA-binding</keyword>
<gene>
    <name evidence="12" type="ORF">BOKJ2_LOCUS12921</name>
</gene>
<dbReference type="GO" id="GO:0005634">
    <property type="term" value="C:nucleus"/>
    <property type="evidence" value="ECO:0007669"/>
    <property type="project" value="UniProtKB-SubCell"/>
</dbReference>
<comment type="caution">
    <text evidence="12">The sequence shown here is derived from an EMBL/GenBank/DDBJ whole genome shotgun (WGS) entry which is preliminary data.</text>
</comment>
<evidence type="ECO:0000259" key="10">
    <source>
        <dbReference type="PROSITE" id="PS50071"/>
    </source>
</evidence>
<dbReference type="EMBL" id="CAJFDH010000006">
    <property type="protein sequence ID" value="CAD5228862.1"/>
    <property type="molecule type" value="Genomic_DNA"/>
</dbReference>
<dbReference type="GO" id="GO:0030154">
    <property type="term" value="P:cell differentiation"/>
    <property type="evidence" value="ECO:0007669"/>
    <property type="project" value="UniProtKB-ARBA"/>
</dbReference>
<dbReference type="InterPro" id="IPR000327">
    <property type="entry name" value="POU_dom"/>
</dbReference>
<feature type="coiled-coil region" evidence="8">
    <location>
        <begin position="618"/>
        <end position="645"/>
    </location>
</feature>
<evidence type="ECO:0000313" key="12">
    <source>
        <dbReference type="EMBL" id="CAD5228862.1"/>
    </source>
</evidence>
<dbReference type="GO" id="GO:0000981">
    <property type="term" value="F:DNA-binding transcription factor activity, RNA polymerase II-specific"/>
    <property type="evidence" value="ECO:0007669"/>
    <property type="project" value="TreeGrafter"/>
</dbReference>
<accession>A0A811LPS3</accession>
<feature type="region of interest" description="Disordered" evidence="9">
    <location>
        <begin position="1"/>
        <end position="41"/>
    </location>
</feature>